<sequence length="21" mass="2614">MKIIKAVYHHFFIQKKKLNVK</sequence>
<dbReference type="AlphaFoldDB" id="A0A0A8Y0D7"/>
<dbReference type="EMBL" id="GBRH01279382">
    <property type="protein sequence ID" value="JAD18513.1"/>
    <property type="molecule type" value="Transcribed_RNA"/>
</dbReference>
<organism evidence="1">
    <name type="scientific">Arundo donax</name>
    <name type="common">Giant reed</name>
    <name type="synonym">Donax arundinaceus</name>
    <dbReference type="NCBI Taxonomy" id="35708"/>
    <lineage>
        <taxon>Eukaryota</taxon>
        <taxon>Viridiplantae</taxon>
        <taxon>Streptophyta</taxon>
        <taxon>Embryophyta</taxon>
        <taxon>Tracheophyta</taxon>
        <taxon>Spermatophyta</taxon>
        <taxon>Magnoliopsida</taxon>
        <taxon>Liliopsida</taxon>
        <taxon>Poales</taxon>
        <taxon>Poaceae</taxon>
        <taxon>PACMAD clade</taxon>
        <taxon>Arundinoideae</taxon>
        <taxon>Arundineae</taxon>
        <taxon>Arundo</taxon>
    </lineage>
</organism>
<name>A0A0A8Y0D7_ARUDO</name>
<accession>A0A0A8Y0D7</accession>
<reference evidence="1" key="2">
    <citation type="journal article" date="2015" name="Data Brief">
        <title>Shoot transcriptome of the giant reed, Arundo donax.</title>
        <authorList>
            <person name="Barrero R.A."/>
            <person name="Guerrero F.D."/>
            <person name="Moolhuijzen P."/>
            <person name="Goolsby J.A."/>
            <person name="Tidwell J."/>
            <person name="Bellgard S.E."/>
            <person name="Bellgard M.I."/>
        </authorList>
    </citation>
    <scope>NUCLEOTIDE SEQUENCE</scope>
    <source>
        <tissue evidence="1">Shoot tissue taken approximately 20 cm above the soil surface</tissue>
    </source>
</reference>
<evidence type="ECO:0000313" key="1">
    <source>
        <dbReference type="EMBL" id="JAD18513.1"/>
    </source>
</evidence>
<proteinExistence type="predicted"/>
<protein>
    <submittedName>
        <fullName evidence="1">Uncharacterized protein</fullName>
    </submittedName>
</protein>
<reference evidence="1" key="1">
    <citation type="submission" date="2014-09" db="EMBL/GenBank/DDBJ databases">
        <authorList>
            <person name="Magalhaes I.L.F."/>
            <person name="Oliveira U."/>
            <person name="Santos F.R."/>
            <person name="Vidigal T.H.D.A."/>
            <person name="Brescovit A.D."/>
            <person name="Santos A.J."/>
        </authorList>
    </citation>
    <scope>NUCLEOTIDE SEQUENCE</scope>
    <source>
        <tissue evidence="1">Shoot tissue taken approximately 20 cm above the soil surface</tissue>
    </source>
</reference>